<comment type="caution">
    <text evidence="1">The sequence shown here is derived from an EMBL/GenBank/DDBJ whole genome shotgun (WGS) entry which is preliminary data.</text>
</comment>
<dbReference type="AlphaFoldDB" id="A0A9X0ANX8"/>
<proteinExistence type="predicted"/>
<accession>A0A9X0ANX8</accession>
<protein>
    <submittedName>
        <fullName evidence="1">Uncharacterized protein</fullName>
    </submittedName>
</protein>
<evidence type="ECO:0000313" key="2">
    <source>
        <dbReference type="Proteomes" id="UP001152300"/>
    </source>
</evidence>
<evidence type="ECO:0000313" key="1">
    <source>
        <dbReference type="EMBL" id="KAJ8066252.1"/>
    </source>
</evidence>
<dbReference type="Proteomes" id="UP001152300">
    <property type="component" value="Unassembled WGS sequence"/>
</dbReference>
<organism evidence="1 2">
    <name type="scientific">Sclerotinia nivalis</name>
    <dbReference type="NCBI Taxonomy" id="352851"/>
    <lineage>
        <taxon>Eukaryota</taxon>
        <taxon>Fungi</taxon>
        <taxon>Dikarya</taxon>
        <taxon>Ascomycota</taxon>
        <taxon>Pezizomycotina</taxon>
        <taxon>Leotiomycetes</taxon>
        <taxon>Helotiales</taxon>
        <taxon>Sclerotiniaceae</taxon>
        <taxon>Sclerotinia</taxon>
    </lineage>
</organism>
<name>A0A9X0ANX8_9HELO</name>
<reference evidence="1" key="1">
    <citation type="submission" date="2022-11" db="EMBL/GenBank/DDBJ databases">
        <title>Genome Resource of Sclerotinia nivalis Strain SnTB1, a Plant Pathogen Isolated from American Ginseng.</title>
        <authorList>
            <person name="Fan S."/>
        </authorList>
    </citation>
    <scope>NUCLEOTIDE SEQUENCE</scope>
    <source>
        <strain evidence="1">SnTB1</strain>
    </source>
</reference>
<gene>
    <name evidence="1" type="ORF">OCU04_005334</name>
</gene>
<sequence length="157" mass="17684">MDVQLVVYGLLFSRSSAVVKLMVLRVVEMVSSLSLYLPCEKSSKAYDQQGHVPIKRRLYSANLSQASCFMDHLKSNLSTFNCPFGSSQQFSPINALLFLLLSLHKIPFPAFAFIVLQRIMDPHLHPMLNMPSKTQCMTQPQTLQICSILPRNSNNPP</sequence>
<dbReference type="EMBL" id="JAPEIS010000005">
    <property type="protein sequence ID" value="KAJ8066252.1"/>
    <property type="molecule type" value="Genomic_DNA"/>
</dbReference>
<keyword evidence="2" id="KW-1185">Reference proteome</keyword>